<protein>
    <submittedName>
        <fullName evidence="8">MFS transporter</fullName>
    </submittedName>
</protein>
<keyword evidence="9" id="KW-1185">Reference proteome</keyword>
<organism evidence="8 9">
    <name type="scientific">Actinoallomurus spadix</name>
    <dbReference type="NCBI Taxonomy" id="79912"/>
    <lineage>
        <taxon>Bacteria</taxon>
        <taxon>Bacillati</taxon>
        <taxon>Actinomycetota</taxon>
        <taxon>Actinomycetes</taxon>
        <taxon>Streptosporangiales</taxon>
        <taxon>Thermomonosporaceae</taxon>
        <taxon>Actinoallomurus</taxon>
    </lineage>
</organism>
<dbReference type="EMBL" id="BAAABM010000022">
    <property type="protein sequence ID" value="GAA0339323.1"/>
    <property type="molecule type" value="Genomic_DNA"/>
</dbReference>
<dbReference type="InterPro" id="IPR036259">
    <property type="entry name" value="MFS_trans_sf"/>
</dbReference>
<feature type="transmembrane region" description="Helical" evidence="7">
    <location>
        <begin position="234"/>
        <end position="255"/>
    </location>
</feature>
<keyword evidence="2" id="KW-0813">Transport</keyword>
<evidence type="ECO:0000256" key="6">
    <source>
        <dbReference type="ARBA" id="ARBA00023136"/>
    </source>
</evidence>
<reference evidence="9" key="1">
    <citation type="journal article" date="2019" name="Int. J. Syst. Evol. Microbiol.">
        <title>The Global Catalogue of Microorganisms (GCM) 10K type strain sequencing project: providing services to taxonomists for standard genome sequencing and annotation.</title>
        <authorList>
            <consortium name="The Broad Institute Genomics Platform"/>
            <consortium name="The Broad Institute Genome Sequencing Center for Infectious Disease"/>
            <person name="Wu L."/>
            <person name="Ma J."/>
        </authorList>
    </citation>
    <scope>NUCLEOTIDE SEQUENCE [LARGE SCALE GENOMIC DNA]</scope>
    <source>
        <strain evidence="9">JCM 3146</strain>
    </source>
</reference>
<keyword evidence="6 7" id="KW-0472">Membrane</keyword>
<evidence type="ECO:0000256" key="7">
    <source>
        <dbReference type="SAM" id="Phobius"/>
    </source>
</evidence>
<proteinExistence type="predicted"/>
<keyword evidence="3" id="KW-1003">Cell membrane</keyword>
<evidence type="ECO:0000256" key="3">
    <source>
        <dbReference type="ARBA" id="ARBA00022475"/>
    </source>
</evidence>
<dbReference type="SUPFAM" id="SSF103473">
    <property type="entry name" value="MFS general substrate transporter"/>
    <property type="match status" value="1"/>
</dbReference>
<sequence length="416" mass="43324">MSVAESSVPLHEREPPLRRNRDFLLLWSGAGMALLGTRVSAIAYPLLVLWSTGSAGSAGLVGFAAQLPSLLVQLPAGVLVDRWDRRRLMIACNAGGAMALASVAVAVALGHLWLPHLMAAAFAESSLTILYRLAERGGVRNLVPPGQLSAALARNEARGRAAGLLGQPVGSLLFGLTRWTPLAFTAFSHVFALLGLLFIRKDFQAGRPAARRAVLPAMREALIWVWRQRFLRTVMGLIAGSNLVLNGLGLAMLVIMHRRGGSETAVALVVAARGAGGMLGALSGNWWLRRVSVPAIVIGGNIAWAALTPLVAVLRQPLALGVLFAAVSFVGGVFNVAGGVYQVRSTPDAMQGRVNSVMDLLGSGATSLGVLLVGYLLDAQGVTATVLGLGGLMAGVAALAVLSPAVRAERLNARSG</sequence>
<dbReference type="RefSeq" id="WP_252809335.1">
    <property type="nucleotide sequence ID" value="NZ_BAAABM010000022.1"/>
</dbReference>
<feature type="transmembrane region" description="Helical" evidence="7">
    <location>
        <begin position="357"/>
        <end position="377"/>
    </location>
</feature>
<feature type="transmembrane region" description="Helical" evidence="7">
    <location>
        <begin position="23"/>
        <end position="47"/>
    </location>
</feature>
<feature type="transmembrane region" description="Helical" evidence="7">
    <location>
        <begin position="383"/>
        <end position="406"/>
    </location>
</feature>
<dbReference type="Proteomes" id="UP001501822">
    <property type="component" value="Unassembled WGS sequence"/>
</dbReference>
<comment type="subcellular location">
    <subcellularLocation>
        <location evidence="1">Cell membrane</location>
        <topology evidence="1">Multi-pass membrane protein</topology>
    </subcellularLocation>
</comment>
<keyword evidence="5 7" id="KW-1133">Transmembrane helix</keyword>
<evidence type="ECO:0000256" key="1">
    <source>
        <dbReference type="ARBA" id="ARBA00004651"/>
    </source>
</evidence>
<evidence type="ECO:0000256" key="4">
    <source>
        <dbReference type="ARBA" id="ARBA00022692"/>
    </source>
</evidence>
<gene>
    <name evidence="8" type="ORF">GCM10010151_31130</name>
</gene>
<name>A0ABP3GAN8_9ACTN</name>
<evidence type="ECO:0000313" key="8">
    <source>
        <dbReference type="EMBL" id="GAA0339323.1"/>
    </source>
</evidence>
<feature type="transmembrane region" description="Helical" evidence="7">
    <location>
        <begin position="318"/>
        <end position="337"/>
    </location>
</feature>
<feature type="transmembrane region" description="Helical" evidence="7">
    <location>
        <begin position="179"/>
        <end position="199"/>
    </location>
</feature>
<dbReference type="Pfam" id="PF05977">
    <property type="entry name" value="MFS_3"/>
    <property type="match status" value="1"/>
</dbReference>
<dbReference type="Gene3D" id="1.20.1250.20">
    <property type="entry name" value="MFS general substrate transporter like domains"/>
    <property type="match status" value="1"/>
</dbReference>
<dbReference type="PANTHER" id="PTHR23513:SF6">
    <property type="entry name" value="MAJOR FACILITATOR SUPERFAMILY ASSOCIATED DOMAIN-CONTAINING PROTEIN"/>
    <property type="match status" value="1"/>
</dbReference>
<dbReference type="InterPro" id="IPR010290">
    <property type="entry name" value="TM_effector"/>
</dbReference>
<feature type="transmembrane region" description="Helical" evidence="7">
    <location>
        <begin position="267"/>
        <end position="288"/>
    </location>
</feature>
<dbReference type="PANTHER" id="PTHR23513">
    <property type="entry name" value="INTEGRAL MEMBRANE EFFLUX PROTEIN-RELATED"/>
    <property type="match status" value="1"/>
</dbReference>
<evidence type="ECO:0000313" key="9">
    <source>
        <dbReference type="Proteomes" id="UP001501822"/>
    </source>
</evidence>
<feature type="transmembrane region" description="Helical" evidence="7">
    <location>
        <begin position="92"/>
        <end position="114"/>
    </location>
</feature>
<accession>A0ABP3GAN8</accession>
<feature type="transmembrane region" description="Helical" evidence="7">
    <location>
        <begin position="295"/>
        <end position="312"/>
    </location>
</feature>
<evidence type="ECO:0000256" key="2">
    <source>
        <dbReference type="ARBA" id="ARBA00022448"/>
    </source>
</evidence>
<feature type="transmembrane region" description="Helical" evidence="7">
    <location>
        <begin position="59"/>
        <end position="80"/>
    </location>
</feature>
<dbReference type="CDD" id="cd06173">
    <property type="entry name" value="MFS_MefA_like"/>
    <property type="match status" value="1"/>
</dbReference>
<evidence type="ECO:0000256" key="5">
    <source>
        <dbReference type="ARBA" id="ARBA00022989"/>
    </source>
</evidence>
<comment type="caution">
    <text evidence="8">The sequence shown here is derived from an EMBL/GenBank/DDBJ whole genome shotgun (WGS) entry which is preliminary data.</text>
</comment>
<keyword evidence="4 7" id="KW-0812">Transmembrane</keyword>